<dbReference type="Proteomes" id="UP000285532">
    <property type="component" value="Unassembled WGS sequence"/>
</dbReference>
<proteinExistence type="predicted"/>
<comment type="caution">
    <text evidence="1">The sequence shown here is derived from an EMBL/GenBank/DDBJ whole genome shotgun (WGS) entry which is preliminary data.</text>
</comment>
<evidence type="ECO:0000313" key="2">
    <source>
        <dbReference type="Proteomes" id="UP000285532"/>
    </source>
</evidence>
<dbReference type="AlphaFoldDB" id="A0A422LZT0"/>
<organism evidence="1 2">
    <name type="scientific">Lacticaseibacillus paracasei</name>
    <name type="common">Lactobacillus paracasei</name>
    <dbReference type="NCBI Taxonomy" id="1597"/>
    <lineage>
        <taxon>Bacteria</taxon>
        <taxon>Bacillati</taxon>
        <taxon>Bacillota</taxon>
        <taxon>Bacilli</taxon>
        <taxon>Lactobacillales</taxon>
        <taxon>Lactobacillaceae</taxon>
        <taxon>Lacticaseibacillus</taxon>
    </lineage>
</organism>
<dbReference type="EMBL" id="LKFU01000169">
    <property type="protein sequence ID" value="RND79876.1"/>
    <property type="molecule type" value="Genomic_DNA"/>
</dbReference>
<name>A0A422LZT0_LACPA</name>
<accession>A0A422LZT0</accession>
<gene>
    <name evidence="1" type="ORF">FAM18172_03122</name>
</gene>
<protein>
    <submittedName>
        <fullName evidence="1">Uncharacterized protein</fullName>
    </submittedName>
</protein>
<sequence>MSMRKTAVDILNENQDILKLLTTKYGNVLNRSTLIDMLSSFRNDYGISINVSLNGFIRLLTERTNLFERVSVLLKGKLIRRYIPTFIDGGISPYEIALSLANTKKAYFSHLSAMYINNLTNLEPTTIYVNSEQSPKPVNKENSVLTQRKVDAAFLRPVRTTTNIASFQYQKNNYNVVLLNGKSTKYTGVVSLRPMGFSKEVRVADTERTLIEATVRPSYSGGVSEVLSAYLRAKAQHISVNKILGYLNQMNYIYPYIQPIYFYTRNSGYNLKQLSRVKERMEERNSGINMYLDHQMIGPVLEKNSNVYIPSSMSRRLGINTIDRILTGRPETS</sequence>
<reference evidence="1 2" key="1">
    <citation type="journal article" date="2018" name="Front. Microbiol.">
        <title>Conversion of Methionine to Cysteine in Lactobacillus paracasei Depends on the Highly Mobile cysK-ctl-cysE Gene Cluster.</title>
        <authorList>
            <person name="Wuthrich D."/>
            <person name="Irmler S."/>
            <person name="Berthoud H."/>
            <person name="Guggenbuhl B."/>
            <person name="Eugster E."/>
            <person name="Bruggmann R."/>
        </authorList>
    </citation>
    <scope>NUCLEOTIDE SEQUENCE [LARGE SCALE GENOMIC DNA]</scope>
    <source>
        <strain evidence="1 2">FAM18172</strain>
    </source>
</reference>
<evidence type="ECO:0000313" key="1">
    <source>
        <dbReference type="EMBL" id="RND79876.1"/>
    </source>
</evidence>
<dbReference type="RefSeq" id="WP_128519175.1">
    <property type="nucleotide sequence ID" value="NZ_LKFU01000169.1"/>
</dbReference>